<dbReference type="RefSeq" id="WP_339553114.1">
    <property type="nucleotide sequence ID" value="NZ_CP159258.1"/>
</dbReference>
<evidence type="ECO:0000256" key="1">
    <source>
        <dbReference type="SAM" id="SignalP"/>
    </source>
</evidence>
<evidence type="ECO:0000259" key="2">
    <source>
        <dbReference type="Pfam" id="PF03734"/>
    </source>
</evidence>
<name>A0AAU8E5R0_9PSED</name>
<dbReference type="GO" id="GO:0016740">
    <property type="term" value="F:transferase activity"/>
    <property type="evidence" value="ECO:0007669"/>
    <property type="project" value="InterPro"/>
</dbReference>
<evidence type="ECO:0000313" key="3">
    <source>
        <dbReference type="EMBL" id="XCG75668.1"/>
    </source>
</evidence>
<organism evidence="3">
    <name type="scientific">Pseudomonas sp. MYb327</name>
    <dbReference type="NCBI Taxonomy" id="2745230"/>
    <lineage>
        <taxon>Bacteria</taxon>
        <taxon>Pseudomonadati</taxon>
        <taxon>Pseudomonadota</taxon>
        <taxon>Gammaproteobacteria</taxon>
        <taxon>Pseudomonadales</taxon>
        <taxon>Pseudomonadaceae</taxon>
        <taxon>Pseudomonas</taxon>
    </lineage>
</organism>
<gene>
    <name evidence="3" type="ORF">ABVN21_06190</name>
</gene>
<dbReference type="PANTHER" id="PTHR38589:SF1">
    <property type="entry name" value="BLR0621 PROTEIN"/>
    <property type="match status" value="1"/>
</dbReference>
<dbReference type="PANTHER" id="PTHR38589">
    <property type="entry name" value="BLR0621 PROTEIN"/>
    <property type="match status" value="1"/>
</dbReference>
<dbReference type="CDD" id="cd16913">
    <property type="entry name" value="YkuD_like"/>
    <property type="match status" value="1"/>
</dbReference>
<feature type="domain" description="L,D-TPase catalytic" evidence="2">
    <location>
        <begin position="64"/>
        <end position="215"/>
    </location>
</feature>
<dbReference type="AlphaFoldDB" id="A0AAU8E5R0"/>
<keyword evidence="1" id="KW-0732">Signal</keyword>
<reference evidence="3" key="1">
    <citation type="submission" date="2024-06" db="EMBL/GenBank/DDBJ databases">
        <title>The Caenorhabditis elegans bacterial microbiome influences microsporidia infection through nutrient limitation and inhibiting parasite invasion.</title>
        <authorList>
            <person name="Tamim El Jarkass H."/>
            <person name="Castelblanco S."/>
            <person name="Kaur M."/>
            <person name="Wan Y.C."/>
            <person name="Ellis A.E."/>
            <person name="Sheldon R.D."/>
            <person name="Lien E.C."/>
            <person name="Burton N.O."/>
            <person name="Wright G.D."/>
            <person name="Reinke A.W."/>
        </authorList>
    </citation>
    <scope>NUCLEOTIDE SEQUENCE</scope>
    <source>
        <strain evidence="3">MYb327</strain>
    </source>
</reference>
<dbReference type="InterPro" id="IPR005490">
    <property type="entry name" value="LD_TPept_cat_dom"/>
</dbReference>
<sequence>MISPFKICLALILLLPGTVMAQGLDGSDQLIVVTSKNWDDIQGTAQRYERHGSTFKKFDAPFAVVLGKNGMGWGKGLLDTEPLQGPVKQEGDGKAPAGIFKLGTSFGYDASAQTRLPYLALSPSIECVDDPQSTRYNELVDGATVAKDWNSSERMRRRDDLYRQGIVIEHNTPASPAAGSCIFFHIWRGPTVPTRGCTAMPPADIARLFNWLDPRQSPLLVQLPEAQYQQMRERWNLPEL</sequence>
<accession>A0AAU8E5R0</accession>
<feature type="signal peptide" evidence="1">
    <location>
        <begin position="1"/>
        <end position="21"/>
    </location>
</feature>
<dbReference type="Pfam" id="PF03734">
    <property type="entry name" value="YkuD"/>
    <property type="match status" value="1"/>
</dbReference>
<dbReference type="EMBL" id="CP159258">
    <property type="protein sequence ID" value="XCG75668.1"/>
    <property type="molecule type" value="Genomic_DNA"/>
</dbReference>
<protein>
    <submittedName>
        <fullName evidence="3">L,D-transpeptidase family protein</fullName>
    </submittedName>
</protein>
<proteinExistence type="predicted"/>
<feature type="chain" id="PRO_5043952863" evidence="1">
    <location>
        <begin position="22"/>
        <end position="240"/>
    </location>
</feature>